<evidence type="ECO:0000256" key="1">
    <source>
        <dbReference type="SAM" id="MobiDB-lite"/>
    </source>
</evidence>
<keyword evidence="3" id="KW-1185">Reference proteome</keyword>
<reference evidence="2 3" key="1">
    <citation type="journal article" date="2023" name="G3 (Bethesda)">
        <title>A chromosome-length genome assembly and annotation of blackberry (Rubus argutus, cv. 'Hillquist').</title>
        <authorList>
            <person name="Bruna T."/>
            <person name="Aryal R."/>
            <person name="Dudchenko O."/>
            <person name="Sargent D.J."/>
            <person name="Mead D."/>
            <person name="Buti M."/>
            <person name="Cavallini A."/>
            <person name="Hytonen T."/>
            <person name="Andres J."/>
            <person name="Pham M."/>
            <person name="Weisz D."/>
            <person name="Mascagni F."/>
            <person name="Usai G."/>
            <person name="Natali L."/>
            <person name="Bassil N."/>
            <person name="Fernandez G.E."/>
            <person name="Lomsadze A."/>
            <person name="Armour M."/>
            <person name="Olukolu B."/>
            <person name="Poorten T."/>
            <person name="Britton C."/>
            <person name="Davik J."/>
            <person name="Ashrafi H."/>
            <person name="Aiden E.L."/>
            <person name="Borodovsky M."/>
            <person name="Worthington M."/>
        </authorList>
    </citation>
    <scope>NUCLEOTIDE SEQUENCE [LARGE SCALE GENOMIC DNA]</scope>
    <source>
        <strain evidence="2">PI 553951</strain>
    </source>
</reference>
<feature type="compositionally biased region" description="Low complexity" evidence="1">
    <location>
        <begin position="80"/>
        <end position="92"/>
    </location>
</feature>
<comment type="caution">
    <text evidence="2">The sequence shown here is derived from an EMBL/GenBank/DDBJ whole genome shotgun (WGS) entry which is preliminary data.</text>
</comment>
<name>A0AAW1YUN3_RUBAR</name>
<proteinExistence type="predicted"/>
<sequence>MMRRQHKGLAKCSRCQANTKGFSRPSKTQCSGQAKHSVVAKQKHSVVAKQNTRGPQVQLRRKHQVCKATLPLTIPRRVFKSSGKGSTTTRRSVVNCNSRRPSQLVPLRGLHHQRHVPLGAISPYSAGRQSDGGSHSVASSPDSDLEAFSHKSSAR</sequence>
<gene>
    <name evidence="2" type="ORF">M0R45_007193</name>
</gene>
<dbReference type="AlphaFoldDB" id="A0AAW1YUN3"/>
<organism evidence="2 3">
    <name type="scientific">Rubus argutus</name>
    <name type="common">Southern blackberry</name>
    <dbReference type="NCBI Taxonomy" id="59490"/>
    <lineage>
        <taxon>Eukaryota</taxon>
        <taxon>Viridiplantae</taxon>
        <taxon>Streptophyta</taxon>
        <taxon>Embryophyta</taxon>
        <taxon>Tracheophyta</taxon>
        <taxon>Spermatophyta</taxon>
        <taxon>Magnoliopsida</taxon>
        <taxon>eudicotyledons</taxon>
        <taxon>Gunneridae</taxon>
        <taxon>Pentapetalae</taxon>
        <taxon>rosids</taxon>
        <taxon>fabids</taxon>
        <taxon>Rosales</taxon>
        <taxon>Rosaceae</taxon>
        <taxon>Rosoideae</taxon>
        <taxon>Rosoideae incertae sedis</taxon>
        <taxon>Rubus</taxon>
    </lineage>
</organism>
<protein>
    <submittedName>
        <fullName evidence="2">Uncharacterized protein</fullName>
    </submittedName>
</protein>
<feature type="compositionally biased region" description="Polar residues" evidence="1">
    <location>
        <begin position="127"/>
        <end position="142"/>
    </location>
</feature>
<feature type="region of interest" description="Disordered" evidence="1">
    <location>
        <begin position="77"/>
        <end position="155"/>
    </location>
</feature>
<evidence type="ECO:0000313" key="3">
    <source>
        <dbReference type="Proteomes" id="UP001457282"/>
    </source>
</evidence>
<dbReference type="Proteomes" id="UP001457282">
    <property type="component" value="Unassembled WGS sequence"/>
</dbReference>
<evidence type="ECO:0000313" key="2">
    <source>
        <dbReference type="EMBL" id="KAK9951761.1"/>
    </source>
</evidence>
<dbReference type="EMBL" id="JBEDUW010000001">
    <property type="protein sequence ID" value="KAK9951761.1"/>
    <property type="molecule type" value="Genomic_DNA"/>
</dbReference>
<accession>A0AAW1YUN3</accession>